<evidence type="ECO:0000256" key="1">
    <source>
        <dbReference type="SAM" id="Phobius"/>
    </source>
</evidence>
<sequence length="109" mass="12655">MKKLVRYNVEENSDIEFLSFHLCKHALARIQRYSSYNINLQSISKLQSLSVVNFNLGSFRGSSGTNLGRLIAIPFAPMLAAAYPWNLIKFNMQQRFLKQEDYILRHSKN</sequence>
<protein>
    <submittedName>
        <fullName evidence="2">Uncharacterized protein</fullName>
    </submittedName>
</protein>
<dbReference type="Proteomes" id="UP000499080">
    <property type="component" value="Unassembled WGS sequence"/>
</dbReference>
<evidence type="ECO:0000313" key="3">
    <source>
        <dbReference type="Proteomes" id="UP000499080"/>
    </source>
</evidence>
<keyword evidence="1" id="KW-1133">Transmembrane helix</keyword>
<feature type="transmembrane region" description="Helical" evidence="1">
    <location>
        <begin position="67"/>
        <end position="88"/>
    </location>
</feature>
<proteinExistence type="predicted"/>
<dbReference type="EMBL" id="BGPR01000096">
    <property type="protein sequence ID" value="GBL93716.1"/>
    <property type="molecule type" value="Genomic_DNA"/>
</dbReference>
<reference evidence="2 3" key="1">
    <citation type="journal article" date="2019" name="Sci. Rep.">
        <title>Orb-weaving spider Araneus ventricosus genome elucidates the spidroin gene catalogue.</title>
        <authorList>
            <person name="Kono N."/>
            <person name="Nakamura H."/>
            <person name="Ohtoshi R."/>
            <person name="Moran D.A.P."/>
            <person name="Shinohara A."/>
            <person name="Yoshida Y."/>
            <person name="Fujiwara M."/>
            <person name="Mori M."/>
            <person name="Tomita M."/>
            <person name="Arakawa K."/>
        </authorList>
    </citation>
    <scope>NUCLEOTIDE SEQUENCE [LARGE SCALE GENOMIC DNA]</scope>
</reference>
<keyword evidence="1" id="KW-0812">Transmembrane</keyword>
<keyword evidence="3" id="KW-1185">Reference proteome</keyword>
<keyword evidence="1" id="KW-0472">Membrane</keyword>
<comment type="caution">
    <text evidence="2">The sequence shown here is derived from an EMBL/GenBank/DDBJ whole genome shotgun (WGS) entry which is preliminary data.</text>
</comment>
<accession>A0A4Y2BR13</accession>
<name>A0A4Y2BR13_ARAVE</name>
<gene>
    <name evidence="2" type="ORF">AVEN_166760_1</name>
</gene>
<dbReference type="AlphaFoldDB" id="A0A4Y2BR13"/>
<organism evidence="2 3">
    <name type="scientific">Araneus ventricosus</name>
    <name type="common">Orbweaver spider</name>
    <name type="synonym">Epeira ventricosa</name>
    <dbReference type="NCBI Taxonomy" id="182803"/>
    <lineage>
        <taxon>Eukaryota</taxon>
        <taxon>Metazoa</taxon>
        <taxon>Ecdysozoa</taxon>
        <taxon>Arthropoda</taxon>
        <taxon>Chelicerata</taxon>
        <taxon>Arachnida</taxon>
        <taxon>Araneae</taxon>
        <taxon>Araneomorphae</taxon>
        <taxon>Entelegynae</taxon>
        <taxon>Araneoidea</taxon>
        <taxon>Araneidae</taxon>
        <taxon>Araneus</taxon>
    </lineage>
</organism>
<evidence type="ECO:0000313" key="2">
    <source>
        <dbReference type="EMBL" id="GBL93716.1"/>
    </source>
</evidence>